<accession>A0A7X2IKI3</accession>
<evidence type="ECO:0000256" key="13">
    <source>
        <dbReference type="SAM" id="MobiDB-lite"/>
    </source>
</evidence>
<comment type="subcellular location">
    <subcellularLocation>
        <location evidence="1">Cell inner membrane</location>
        <topology evidence="1">Single-pass membrane protein</topology>
        <orientation evidence="1">Periplasmic side</orientation>
    </subcellularLocation>
</comment>
<keyword evidence="3" id="KW-1003">Cell membrane</keyword>
<keyword evidence="7 14" id="KW-1133">Transmembrane helix</keyword>
<dbReference type="AlphaFoldDB" id="A0A7X2IKI3"/>
<evidence type="ECO:0000256" key="1">
    <source>
        <dbReference type="ARBA" id="ARBA00004383"/>
    </source>
</evidence>
<dbReference type="SUPFAM" id="SSF158855">
    <property type="entry name" value="Lipase chaperone-like"/>
    <property type="match status" value="1"/>
</dbReference>
<keyword evidence="9 14" id="KW-0472">Membrane</keyword>
<dbReference type="RefSeq" id="WP_154372172.1">
    <property type="nucleotide sequence ID" value="NZ_WKJJ01000004.1"/>
</dbReference>
<dbReference type="InterPro" id="IPR004961">
    <property type="entry name" value="Lipase_chaperone"/>
</dbReference>
<sequence length="314" mass="34509">MNANHNEPRVNRAAVLAGIIGAAMLGGWLYAPSDAAPPAAPNATGERYFAFVRSMEGTAPDGNVKQDAADALVVDAELGHLFDYYLAGLGETSLESVRAEAERELARRLRPAAAAQARRLLASYIDYKRALASVEKALRPSGNLAKDARARHEGMLALRRQYFSPQESAGLFGDADAYAQDTIARLEIDSDLRLSAAERARKVAELDARLPDTLREQRDAPLRIVRLEEQVAQRRAQGADDNDIYRLRAAALDSNAAARMADVDREEAAWQRRMQSYLAERKQLLAHAGGADAEQSLRNAHFSPEEQRRLGAYE</sequence>
<feature type="compositionally biased region" description="Basic and acidic residues" evidence="13">
    <location>
        <begin position="303"/>
        <end position="314"/>
    </location>
</feature>
<evidence type="ECO:0000256" key="2">
    <source>
        <dbReference type="ARBA" id="ARBA00010358"/>
    </source>
</evidence>
<evidence type="ECO:0000256" key="4">
    <source>
        <dbReference type="ARBA" id="ARBA00022519"/>
    </source>
</evidence>
<keyword evidence="4" id="KW-0997">Cell inner membrane</keyword>
<evidence type="ECO:0000256" key="8">
    <source>
        <dbReference type="ARBA" id="ARBA00023098"/>
    </source>
</evidence>
<evidence type="ECO:0000256" key="3">
    <source>
        <dbReference type="ARBA" id="ARBA00022475"/>
    </source>
</evidence>
<keyword evidence="16" id="KW-1185">Reference proteome</keyword>
<gene>
    <name evidence="15" type="ORF">GJ700_07385</name>
</gene>
<feature type="transmembrane region" description="Helical" evidence="14">
    <location>
        <begin position="12"/>
        <end position="31"/>
    </location>
</feature>
<evidence type="ECO:0000256" key="12">
    <source>
        <dbReference type="ARBA" id="ARBA00031542"/>
    </source>
</evidence>
<name>A0A7X2IKI3_9BURK</name>
<dbReference type="GO" id="GO:0016042">
    <property type="term" value="P:lipid catabolic process"/>
    <property type="evidence" value="ECO:0007669"/>
    <property type="project" value="UniProtKB-KW"/>
</dbReference>
<evidence type="ECO:0000256" key="10">
    <source>
        <dbReference type="ARBA" id="ARBA00023186"/>
    </source>
</evidence>
<evidence type="ECO:0000256" key="9">
    <source>
        <dbReference type="ARBA" id="ARBA00023136"/>
    </source>
</evidence>
<proteinExistence type="inferred from homology"/>
<keyword evidence="8" id="KW-0443">Lipid metabolism</keyword>
<dbReference type="Proteomes" id="UP000446768">
    <property type="component" value="Unassembled WGS sequence"/>
</dbReference>
<dbReference type="GO" id="GO:0006457">
    <property type="term" value="P:protein folding"/>
    <property type="evidence" value="ECO:0007669"/>
    <property type="project" value="InterPro"/>
</dbReference>
<evidence type="ECO:0000256" key="11">
    <source>
        <dbReference type="ARBA" id="ARBA00030948"/>
    </source>
</evidence>
<dbReference type="EMBL" id="WKJJ01000004">
    <property type="protein sequence ID" value="MRV71545.1"/>
    <property type="molecule type" value="Genomic_DNA"/>
</dbReference>
<protein>
    <recommendedName>
        <fullName evidence="11">Lipase helper protein</fullName>
    </recommendedName>
    <alternativeName>
        <fullName evidence="12">Lipase modulator</fullName>
    </alternativeName>
</protein>
<comment type="similarity">
    <text evidence="2">Belongs to the lipase chaperone family.</text>
</comment>
<evidence type="ECO:0000256" key="5">
    <source>
        <dbReference type="ARBA" id="ARBA00022692"/>
    </source>
</evidence>
<keyword evidence="10" id="KW-0143">Chaperone</keyword>
<dbReference type="Pfam" id="PF03280">
    <property type="entry name" value="Lipase_chap"/>
    <property type="match status" value="1"/>
</dbReference>
<organism evidence="15 16">
    <name type="scientific">Pseudoduganella rivuli</name>
    <dbReference type="NCBI Taxonomy" id="2666085"/>
    <lineage>
        <taxon>Bacteria</taxon>
        <taxon>Pseudomonadati</taxon>
        <taxon>Pseudomonadota</taxon>
        <taxon>Betaproteobacteria</taxon>
        <taxon>Burkholderiales</taxon>
        <taxon>Oxalobacteraceae</taxon>
        <taxon>Telluria group</taxon>
        <taxon>Pseudoduganella</taxon>
    </lineage>
</organism>
<comment type="caution">
    <text evidence="15">The sequence shown here is derived from an EMBL/GenBank/DDBJ whole genome shotgun (WGS) entry which is preliminary data.</text>
</comment>
<feature type="region of interest" description="Disordered" evidence="13">
    <location>
        <begin position="288"/>
        <end position="314"/>
    </location>
</feature>
<dbReference type="GO" id="GO:0051082">
    <property type="term" value="F:unfolded protein binding"/>
    <property type="evidence" value="ECO:0007669"/>
    <property type="project" value="InterPro"/>
</dbReference>
<keyword evidence="6" id="KW-0442">Lipid degradation</keyword>
<reference evidence="15 16" key="1">
    <citation type="submission" date="2019-11" db="EMBL/GenBank/DDBJ databases">
        <title>Novel species isolated from a subtropical stream in China.</title>
        <authorList>
            <person name="Lu H."/>
        </authorList>
    </citation>
    <scope>NUCLEOTIDE SEQUENCE [LARGE SCALE GENOMIC DNA]</scope>
    <source>
        <strain evidence="15 16">FT92W</strain>
    </source>
</reference>
<dbReference type="GO" id="GO:0005886">
    <property type="term" value="C:plasma membrane"/>
    <property type="evidence" value="ECO:0007669"/>
    <property type="project" value="UniProtKB-SubCell"/>
</dbReference>
<evidence type="ECO:0000256" key="7">
    <source>
        <dbReference type="ARBA" id="ARBA00022989"/>
    </source>
</evidence>
<evidence type="ECO:0000256" key="14">
    <source>
        <dbReference type="SAM" id="Phobius"/>
    </source>
</evidence>
<keyword evidence="5 14" id="KW-0812">Transmembrane</keyword>
<evidence type="ECO:0000313" key="15">
    <source>
        <dbReference type="EMBL" id="MRV71545.1"/>
    </source>
</evidence>
<evidence type="ECO:0000256" key="6">
    <source>
        <dbReference type="ARBA" id="ARBA00022963"/>
    </source>
</evidence>
<evidence type="ECO:0000313" key="16">
    <source>
        <dbReference type="Proteomes" id="UP000446768"/>
    </source>
</evidence>